<keyword evidence="10" id="KW-1185">Reference proteome</keyword>
<reference evidence="9 10" key="1">
    <citation type="submission" date="2020-11" db="EMBL/GenBank/DDBJ databases">
        <title>Corynebacterium sp. ZJ-599.</title>
        <authorList>
            <person name="Zhou J."/>
        </authorList>
    </citation>
    <scope>NUCLEOTIDE SEQUENCE [LARGE SCALE GENOMIC DNA]</scope>
    <source>
        <strain evidence="9 10">ZJ-599</strain>
    </source>
</reference>
<sequence>MSVEVVHDVERMRMISSAYRKLGKPVHVVPLGAGIHAGHLSMLHAAGRTPGAVVVATVDAPLDTPPQGADVVFVVPRVAGSTRVVPEPGLEPDLTADLTHILRVVNLVSPTGVFVGEKDYELLKALHVACRDLGLAVRVFGVPTVRMPDGVAMSLRNARVSPDARPQATALSAALTAGAHAGVDAARAVLEAAGVEPEYVEVRDGRLMVAANIGGVRLIDNAAIDPEQYPSLAD</sequence>
<comment type="catalytic activity">
    <reaction evidence="8">
        <text>(R)-pantoate + beta-alanine + ATP = (R)-pantothenate + AMP + diphosphate + H(+)</text>
        <dbReference type="Rhea" id="RHEA:10912"/>
        <dbReference type="ChEBI" id="CHEBI:15378"/>
        <dbReference type="ChEBI" id="CHEBI:15980"/>
        <dbReference type="ChEBI" id="CHEBI:29032"/>
        <dbReference type="ChEBI" id="CHEBI:30616"/>
        <dbReference type="ChEBI" id="CHEBI:33019"/>
        <dbReference type="ChEBI" id="CHEBI:57966"/>
        <dbReference type="ChEBI" id="CHEBI:456215"/>
        <dbReference type="EC" id="6.3.2.1"/>
    </reaction>
</comment>
<dbReference type="AlphaFoldDB" id="A0A7T0KEV3"/>
<evidence type="ECO:0000313" key="10">
    <source>
        <dbReference type="Proteomes" id="UP000594681"/>
    </source>
</evidence>
<dbReference type="EMBL" id="CP064954">
    <property type="protein sequence ID" value="QPK79506.1"/>
    <property type="molecule type" value="Genomic_DNA"/>
</dbReference>
<evidence type="ECO:0000256" key="8">
    <source>
        <dbReference type="ARBA" id="ARBA00048258"/>
    </source>
</evidence>
<dbReference type="GO" id="GO:0004592">
    <property type="term" value="F:pantoate-beta-alanine ligase activity"/>
    <property type="evidence" value="ECO:0007669"/>
    <property type="project" value="UniProtKB-EC"/>
</dbReference>
<dbReference type="Pfam" id="PF02569">
    <property type="entry name" value="Pantoate_ligase"/>
    <property type="match status" value="1"/>
</dbReference>
<protein>
    <recommendedName>
        <fullName evidence="3">pantoate--beta-alanine ligase (AMP-forming)</fullName>
        <ecNumber evidence="3">6.3.2.1</ecNumber>
    </recommendedName>
</protein>
<dbReference type="GO" id="GO:0005829">
    <property type="term" value="C:cytosol"/>
    <property type="evidence" value="ECO:0007669"/>
    <property type="project" value="TreeGrafter"/>
</dbReference>
<evidence type="ECO:0000313" key="9">
    <source>
        <dbReference type="EMBL" id="QPK79506.1"/>
    </source>
</evidence>
<name>A0A7T0KEV3_9CORY</name>
<comment type="pathway">
    <text evidence="1">Cofactor biosynthesis; (R)-pantothenate biosynthesis; (R)-pantothenate from (R)-pantoate and beta-alanine: step 1/1.</text>
</comment>
<keyword evidence="4 9" id="KW-0436">Ligase</keyword>
<dbReference type="InterPro" id="IPR042176">
    <property type="entry name" value="Pantoate_ligase_C"/>
</dbReference>
<dbReference type="GO" id="GO:0005524">
    <property type="term" value="F:ATP binding"/>
    <property type="evidence" value="ECO:0007669"/>
    <property type="project" value="UniProtKB-KW"/>
</dbReference>
<evidence type="ECO:0000256" key="2">
    <source>
        <dbReference type="ARBA" id="ARBA00009256"/>
    </source>
</evidence>
<evidence type="ECO:0000256" key="4">
    <source>
        <dbReference type="ARBA" id="ARBA00022598"/>
    </source>
</evidence>
<proteinExistence type="inferred from homology"/>
<dbReference type="RefSeq" id="WP_165008714.1">
    <property type="nucleotide sequence ID" value="NZ_CP064954.1"/>
</dbReference>
<evidence type="ECO:0000256" key="5">
    <source>
        <dbReference type="ARBA" id="ARBA00022655"/>
    </source>
</evidence>
<comment type="similarity">
    <text evidence="2">Belongs to the pantothenate synthetase family.</text>
</comment>
<dbReference type="PANTHER" id="PTHR21299:SF1">
    <property type="entry name" value="PANTOATE--BETA-ALANINE LIGASE"/>
    <property type="match status" value="1"/>
</dbReference>
<dbReference type="UniPathway" id="UPA00028">
    <property type="reaction ID" value="UER00005"/>
</dbReference>
<evidence type="ECO:0000256" key="3">
    <source>
        <dbReference type="ARBA" id="ARBA00012219"/>
    </source>
</evidence>
<dbReference type="Gene3D" id="3.40.50.620">
    <property type="entry name" value="HUPs"/>
    <property type="match status" value="2"/>
</dbReference>
<dbReference type="PANTHER" id="PTHR21299">
    <property type="entry name" value="CYTIDYLATE KINASE/PANTOATE-BETA-ALANINE LIGASE"/>
    <property type="match status" value="1"/>
</dbReference>
<keyword evidence="7" id="KW-0067">ATP-binding</keyword>
<dbReference type="EC" id="6.3.2.1" evidence="3"/>
<evidence type="ECO:0000256" key="1">
    <source>
        <dbReference type="ARBA" id="ARBA00004990"/>
    </source>
</evidence>
<accession>A0A7T0KEV3</accession>
<dbReference type="InterPro" id="IPR014729">
    <property type="entry name" value="Rossmann-like_a/b/a_fold"/>
</dbReference>
<keyword evidence="6" id="KW-0547">Nucleotide-binding</keyword>
<dbReference type="Gene3D" id="3.30.1300.10">
    <property type="entry name" value="Pantoate-beta-alanine ligase, C-terminal domain"/>
    <property type="match status" value="1"/>
</dbReference>
<dbReference type="GO" id="GO:0015940">
    <property type="term" value="P:pantothenate biosynthetic process"/>
    <property type="evidence" value="ECO:0007669"/>
    <property type="project" value="UniProtKB-UniPathway"/>
</dbReference>
<dbReference type="KEGG" id="cliz:G7Y31_01995"/>
<evidence type="ECO:0000256" key="6">
    <source>
        <dbReference type="ARBA" id="ARBA00022741"/>
    </source>
</evidence>
<gene>
    <name evidence="9" type="ORF">G7Y31_01995</name>
</gene>
<dbReference type="InterPro" id="IPR003721">
    <property type="entry name" value="Pantoate_ligase"/>
</dbReference>
<organism evidence="9 10">
    <name type="scientific">Corynebacterium lizhenjunii</name>
    <dbReference type="NCBI Taxonomy" id="2709394"/>
    <lineage>
        <taxon>Bacteria</taxon>
        <taxon>Bacillati</taxon>
        <taxon>Actinomycetota</taxon>
        <taxon>Actinomycetes</taxon>
        <taxon>Mycobacteriales</taxon>
        <taxon>Corynebacteriaceae</taxon>
        <taxon>Corynebacterium</taxon>
    </lineage>
</organism>
<dbReference type="Proteomes" id="UP000594681">
    <property type="component" value="Chromosome"/>
</dbReference>
<keyword evidence="5" id="KW-0566">Pantothenate biosynthesis</keyword>
<dbReference type="SUPFAM" id="SSF52374">
    <property type="entry name" value="Nucleotidylyl transferase"/>
    <property type="match status" value="1"/>
</dbReference>
<evidence type="ECO:0000256" key="7">
    <source>
        <dbReference type="ARBA" id="ARBA00022840"/>
    </source>
</evidence>